<gene>
    <name evidence="2" type="ORF">AK812_SmicGene35543</name>
</gene>
<comment type="caution">
    <text evidence="2">The sequence shown here is derived from an EMBL/GenBank/DDBJ whole genome shotgun (WGS) entry which is preliminary data.</text>
</comment>
<dbReference type="AlphaFoldDB" id="A0A1Q9CL66"/>
<reference evidence="2 3" key="1">
    <citation type="submission" date="2016-02" db="EMBL/GenBank/DDBJ databases">
        <title>Genome analysis of coral dinoflagellate symbionts highlights evolutionary adaptations to a symbiotic lifestyle.</title>
        <authorList>
            <person name="Aranda M."/>
            <person name="Li Y."/>
            <person name="Liew Y.J."/>
            <person name="Baumgarten S."/>
            <person name="Simakov O."/>
            <person name="Wilson M."/>
            <person name="Piel J."/>
            <person name="Ashoor H."/>
            <person name="Bougouffa S."/>
            <person name="Bajic V.B."/>
            <person name="Ryu T."/>
            <person name="Ravasi T."/>
            <person name="Bayer T."/>
            <person name="Micklem G."/>
            <person name="Kim H."/>
            <person name="Bhak J."/>
            <person name="Lajeunesse T.C."/>
            <person name="Voolstra C.R."/>
        </authorList>
    </citation>
    <scope>NUCLEOTIDE SEQUENCE [LARGE SCALE GENOMIC DNA]</scope>
    <source>
        <strain evidence="2 3">CCMP2467</strain>
    </source>
</reference>
<protein>
    <submittedName>
        <fullName evidence="2">Uncharacterized protein</fullName>
    </submittedName>
</protein>
<keyword evidence="3" id="KW-1185">Reference proteome</keyword>
<feature type="region of interest" description="Disordered" evidence="1">
    <location>
        <begin position="287"/>
        <end position="308"/>
    </location>
</feature>
<evidence type="ECO:0000256" key="1">
    <source>
        <dbReference type="SAM" id="MobiDB-lite"/>
    </source>
</evidence>
<evidence type="ECO:0000313" key="3">
    <source>
        <dbReference type="Proteomes" id="UP000186817"/>
    </source>
</evidence>
<accession>A0A1Q9CL66</accession>
<dbReference type="Gene3D" id="1.20.940.10">
    <property type="entry name" value="Functional domain of the splicing factor Prp18"/>
    <property type="match status" value="1"/>
</dbReference>
<evidence type="ECO:0000313" key="2">
    <source>
        <dbReference type="EMBL" id="OLP83678.1"/>
    </source>
</evidence>
<dbReference type="EMBL" id="LSRX01001100">
    <property type="protein sequence ID" value="OLP83678.1"/>
    <property type="molecule type" value="Genomic_DNA"/>
</dbReference>
<dbReference type="OrthoDB" id="423340at2759"/>
<organism evidence="2 3">
    <name type="scientific">Symbiodinium microadriaticum</name>
    <name type="common">Dinoflagellate</name>
    <name type="synonym">Zooxanthella microadriatica</name>
    <dbReference type="NCBI Taxonomy" id="2951"/>
    <lineage>
        <taxon>Eukaryota</taxon>
        <taxon>Sar</taxon>
        <taxon>Alveolata</taxon>
        <taxon>Dinophyceae</taxon>
        <taxon>Suessiales</taxon>
        <taxon>Symbiodiniaceae</taxon>
        <taxon>Symbiodinium</taxon>
    </lineage>
</organism>
<dbReference type="Proteomes" id="UP000186817">
    <property type="component" value="Unassembled WGS sequence"/>
</dbReference>
<name>A0A1Q9CL66_SYMMI</name>
<sequence length="308" mass="34371">MAADALLSRLAESIFLQLKHLRAMQLASMPVTPLGRRMAYFGWDEHAQSQTQAVTTGQMAQLKSWPDRDFAAQGYCLPAVPAVPAVPDQSFELQATSAQVSRPVPAPTIVPATAVASYESRDSTGRVWGVPNAGGRGQCLDCPNKAALPSNRCKDCQLRRGRGTPMQDLSALRPALDAAARRRPDRQALVDARLRVLYEKLQNGQIADEIQQKLFRFADALGAGHEQDAHAVLQELVAEYWQQHKYWISGLKWTHARHLSSSFLSLQKSPCRQPAYPDYMTENQELILPQRQKKKKKQEEEEADLDDS</sequence>
<proteinExistence type="predicted"/>